<dbReference type="Proteomes" id="UP000619457">
    <property type="component" value="Unassembled WGS sequence"/>
</dbReference>
<organism evidence="2 3">
    <name type="scientific">Echinicola pacifica</name>
    <dbReference type="NCBI Taxonomy" id="346377"/>
    <lineage>
        <taxon>Bacteria</taxon>
        <taxon>Pseudomonadati</taxon>
        <taxon>Bacteroidota</taxon>
        <taxon>Cytophagia</taxon>
        <taxon>Cytophagales</taxon>
        <taxon>Cyclobacteriaceae</taxon>
        <taxon>Echinicola</taxon>
    </lineage>
</organism>
<reference evidence="2" key="2">
    <citation type="submission" date="2020-09" db="EMBL/GenBank/DDBJ databases">
        <authorList>
            <person name="Sun Q."/>
            <person name="Kim S."/>
        </authorList>
    </citation>
    <scope>NUCLEOTIDE SEQUENCE</scope>
    <source>
        <strain evidence="2">KCTC 12368</strain>
    </source>
</reference>
<dbReference type="InterPro" id="IPR036390">
    <property type="entry name" value="WH_DNA-bd_sf"/>
</dbReference>
<proteinExistence type="predicted"/>
<dbReference type="PANTHER" id="PTHR37318:SF1">
    <property type="entry name" value="BSL7504 PROTEIN"/>
    <property type="match status" value="1"/>
</dbReference>
<name>A0A918PV00_9BACT</name>
<evidence type="ECO:0000313" key="2">
    <source>
        <dbReference type="EMBL" id="GGZ21557.1"/>
    </source>
</evidence>
<sequence length="97" mass="11013">MFKILNPILHNQLRLAIVSLLISVEEAEFKYLKEKTAASSGNLSVQISKLKDIGYIAVEKTFRDNFPLTTCRITDTGKQAFLEYVEALETYINKADK</sequence>
<dbReference type="RefSeq" id="WP_018472170.1">
    <property type="nucleotide sequence ID" value="NZ_BMWX01000002.1"/>
</dbReference>
<dbReference type="EMBL" id="BMWX01000002">
    <property type="protein sequence ID" value="GGZ21557.1"/>
    <property type="molecule type" value="Genomic_DNA"/>
</dbReference>
<dbReference type="Pfam" id="PF13601">
    <property type="entry name" value="HTH_34"/>
    <property type="match status" value="1"/>
</dbReference>
<evidence type="ECO:0000313" key="3">
    <source>
        <dbReference type="Proteomes" id="UP000619457"/>
    </source>
</evidence>
<comment type="caution">
    <text evidence="2">The sequence shown here is derived from an EMBL/GenBank/DDBJ whole genome shotgun (WGS) entry which is preliminary data.</text>
</comment>
<accession>A0A918PV00</accession>
<dbReference type="PANTHER" id="PTHR37318">
    <property type="entry name" value="BSL7504 PROTEIN"/>
    <property type="match status" value="1"/>
</dbReference>
<dbReference type="Gene3D" id="1.10.10.10">
    <property type="entry name" value="Winged helix-like DNA-binding domain superfamily/Winged helix DNA-binding domain"/>
    <property type="match status" value="1"/>
</dbReference>
<protein>
    <submittedName>
        <fullName evidence="2">Transcriptional regulator</fullName>
    </submittedName>
</protein>
<feature type="domain" description="Winged helix DNA-binding" evidence="1">
    <location>
        <begin position="13"/>
        <end position="92"/>
    </location>
</feature>
<dbReference type="InterPro" id="IPR027395">
    <property type="entry name" value="WH_DNA-bd_dom"/>
</dbReference>
<dbReference type="AlphaFoldDB" id="A0A918PV00"/>
<dbReference type="InterPro" id="IPR036388">
    <property type="entry name" value="WH-like_DNA-bd_sf"/>
</dbReference>
<keyword evidence="3" id="KW-1185">Reference proteome</keyword>
<evidence type="ECO:0000259" key="1">
    <source>
        <dbReference type="Pfam" id="PF13601"/>
    </source>
</evidence>
<dbReference type="SUPFAM" id="SSF46785">
    <property type="entry name" value="Winged helix' DNA-binding domain"/>
    <property type="match status" value="1"/>
</dbReference>
<reference evidence="2" key="1">
    <citation type="journal article" date="2014" name="Int. J. Syst. Evol. Microbiol.">
        <title>Complete genome sequence of Corynebacterium casei LMG S-19264T (=DSM 44701T), isolated from a smear-ripened cheese.</title>
        <authorList>
            <consortium name="US DOE Joint Genome Institute (JGI-PGF)"/>
            <person name="Walter F."/>
            <person name="Albersmeier A."/>
            <person name="Kalinowski J."/>
            <person name="Ruckert C."/>
        </authorList>
    </citation>
    <scope>NUCLEOTIDE SEQUENCE</scope>
    <source>
        <strain evidence="2">KCTC 12368</strain>
    </source>
</reference>
<gene>
    <name evidence="2" type="ORF">GCM10007049_12820</name>
</gene>